<proteinExistence type="predicted"/>
<reference evidence="2 3" key="1">
    <citation type="submission" date="2019-02" db="EMBL/GenBank/DDBJ databases">
        <title>Sequencing the genomes of 1000 actinobacteria strains.</title>
        <authorList>
            <person name="Klenk H.-P."/>
        </authorList>
    </citation>
    <scope>NUCLEOTIDE SEQUENCE [LARGE SCALE GENOMIC DNA]</scope>
    <source>
        <strain evidence="2 3">DSM 45779</strain>
    </source>
</reference>
<evidence type="ECO:0000313" key="2">
    <source>
        <dbReference type="EMBL" id="RZT86417.1"/>
    </source>
</evidence>
<keyword evidence="3" id="KW-1185">Reference proteome</keyword>
<dbReference type="OrthoDB" id="158614at2"/>
<dbReference type="SUPFAM" id="SSF102588">
    <property type="entry name" value="LmbE-like"/>
    <property type="match status" value="1"/>
</dbReference>
<dbReference type="PANTHER" id="PTHR12993:SF26">
    <property type="entry name" value="1D-MYO-INOSITOL 2-ACETAMIDO-2-DEOXY-ALPHA-D-GLUCOPYRANOSIDE DEACETYLASE"/>
    <property type="match status" value="1"/>
</dbReference>
<keyword evidence="1" id="KW-0862">Zinc</keyword>
<name>A0A4Q7UWL9_PSEST</name>
<dbReference type="GO" id="GO:0016811">
    <property type="term" value="F:hydrolase activity, acting on carbon-nitrogen (but not peptide) bonds, in linear amides"/>
    <property type="evidence" value="ECO:0007669"/>
    <property type="project" value="TreeGrafter"/>
</dbReference>
<dbReference type="InterPro" id="IPR003737">
    <property type="entry name" value="GlcNAc_PI_deacetylase-related"/>
</dbReference>
<dbReference type="Gene3D" id="3.40.50.10320">
    <property type="entry name" value="LmbE-like"/>
    <property type="match status" value="1"/>
</dbReference>
<sequence>MAVLGTPDLSGETVLALHAHPDDEAIFTGITLRRLADAGARVVLVMATGGELGGSRLPLSDGETVAARRRRELERAADLLGVARLVLLGHRDSGLPGGPDESHAGALAGADPLALGRRVAELADAEGAATLVYDDDAGIYGHPDHRVAHAVGATAASLSGATGYRMTVDREHLHLSARDRHLVHGAARAADVAFGRVTAEIATAVAGSASDLAVKRAAMLTHASQIGPDAVPDETFAATYGYEWFLRDGASGLLDVLGNEHLLAGAPRRPEHVESAAIL</sequence>
<dbReference type="Proteomes" id="UP000291591">
    <property type="component" value="Unassembled WGS sequence"/>
</dbReference>
<dbReference type="PANTHER" id="PTHR12993">
    <property type="entry name" value="N-ACETYLGLUCOSAMINYL-PHOSPHATIDYLINOSITOL DE-N-ACETYLASE-RELATED"/>
    <property type="match status" value="1"/>
</dbReference>
<dbReference type="GO" id="GO:0016137">
    <property type="term" value="P:glycoside metabolic process"/>
    <property type="evidence" value="ECO:0007669"/>
    <property type="project" value="UniProtKB-ARBA"/>
</dbReference>
<organism evidence="2 3">
    <name type="scientific">Pseudonocardia sediminis</name>
    <dbReference type="NCBI Taxonomy" id="1397368"/>
    <lineage>
        <taxon>Bacteria</taxon>
        <taxon>Bacillati</taxon>
        <taxon>Actinomycetota</taxon>
        <taxon>Actinomycetes</taxon>
        <taxon>Pseudonocardiales</taxon>
        <taxon>Pseudonocardiaceae</taxon>
        <taxon>Pseudonocardia</taxon>
    </lineage>
</organism>
<comment type="caution">
    <text evidence="2">The sequence shown here is derived from an EMBL/GenBank/DDBJ whole genome shotgun (WGS) entry which is preliminary data.</text>
</comment>
<evidence type="ECO:0000313" key="3">
    <source>
        <dbReference type="Proteomes" id="UP000291591"/>
    </source>
</evidence>
<dbReference type="Pfam" id="PF02585">
    <property type="entry name" value="PIG-L"/>
    <property type="match status" value="1"/>
</dbReference>
<dbReference type="EMBL" id="SHKL01000001">
    <property type="protein sequence ID" value="RZT86417.1"/>
    <property type="molecule type" value="Genomic_DNA"/>
</dbReference>
<gene>
    <name evidence="2" type="ORF">EV383_3312</name>
</gene>
<dbReference type="AlphaFoldDB" id="A0A4Q7UWL9"/>
<dbReference type="InterPro" id="IPR024078">
    <property type="entry name" value="LmbE-like_dom_sf"/>
</dbReference>
<protein>
    <submittedName>
        <fullName evidence="2">LmbE family N-acetylglucosaminyl deacetylase</fullName>
    </submittedName>
</protein>
<evidence type="ECO:0000256" key="1">
    <source>
        <dbReference type="ARBA" id="ARBA00022833"/>
    </source>
</evidence>
<dbReference type="RefSeq" id="WP_130290722.1">
    <property type="nucleotide sequence ID" value="NZ_SHKL01000001.1"/>
</dbReference>
<accession>A0A4Q7UWL9</accession>